<proteinExistence type="inferred from homology"/>
<dbReference type="Proteomes" id="UP001156318">
    <property type="component" value="Chromosome"/>
</dbReference>
<evidence type="ECO:0000313" key="4">
    <source>
        <dbReference type="Proteomes" id="UP001156318"/>
    </source>
</evidence>
<evidence type="ECO:0000313" key="3">
    <source>
        <dbReference type="EMBL" id="UYU33719.1"/>
    </source>
</evidence>
<evidence type="ECO:0000256" key="1">
    <source>
        <dbReference type="ARBA" id="ARBA00006547"/>
    </source>
</evidence>
<dbReference type="RefSeq" id="WP_031519426.1">
    <property type="nucleotide sequence ID" value="NZ_CP074352.1"/>
</dbReference>
<sequence>MAFSLEEYFARIGYDGTPQTDVETLAALQAHHIASIAFENLDVLLDREIHLDDGALFEKLVTARRGGYCFEQNGLLERVLRELRFNVRSLAARVLIAQPNQVPPRTHRLLCVTVHGEEWLVDVGFGSQTLTQPMRFVAGAEVVTHAGIYRLEADHDDFILTLFQGGEWQPLYRFDTEDQYAADFLMANHFIAHWPDSHFRHHILLSRHLPEGGKVTLNNFHFTHYGSDGVTIREEDLTPERLAEVLEKEFLLGLTHPQHGISSVNLHKLNRFA</sequence>
<dbReference type="EMBL" id="CP074352">
    <property type="protein sequence ID" value="UYU33719.1"/>
    <property type="molecule type" value="Genomic_DNA"/>
</dbReference>
<gene>
    <name evidence="3" type="ORF">KFZ77_09555</name>
</gene>
<dbReference type="PRINTS" id="PR01543">
    <property type="entry name" value="ANATRNSFRASE"/>
</dbReference>
<reference evidence="3 4" key="1">
    <citation type="submission" date="2021-05" db="EMBL/GenBank/DDBJ databases">
        <title>Isolation, identification, and the growth promoting effects of Pantoea dispersa strain YSD J2 from the aboveground leaves of Cyperus esculentus L.Var. Sativus.</title>
        <authorList>
            <person name="Wang S."/>
            <person name="Tang X.M."/>
            <person name="Huang Y.N."/>
        </authorList>
    </citation>
    <scope>NUCLEOTIDE SEQUENCE [LARGE SCALE GENOMIC DNA]</scope>
    <source>
        <strain evidence="4">YSD YN2</strain>
    </source>
</reference>
<protein>
    <submittedName>
        <fullName evidence="3">Arylamine N-acetyltransferase</fullName>
    </submittedName>
</protein>
<name>A0ABY6JLC7_9ENTR</name>
<keyword evidence="4" id="KW-1185">Reference proteome</keyword>
<dbReference type="InterPro" id="IPR001447">
    <property type="entry name" value="Arylamine_N-AcTrfase"/>
</dbReference>
<dbReference type="Pfam" id="PF00797">
    <property type="entry name" value="Acetyltransf_2"/>
    <property type="match status" value="1"/>
</dbReference>
<comment type="similarity">
    <text evidence="1 2">Belongs to the arylamine N-acetyltransferase family.</text>
</comment>
<accession>A0ABY6JLC7</accession>
<dbReference type="PANTHER" id="PTHR11786">
    <property type="entry name" value="N-HYDROXYARYLAMINE O-ACETYLTRANSFERASE"/>
    <property type="match status" value="1"/>
</dbReference>
<dbReference type="InterPro" id="IPR038765">
    <property type="entry name" value="Papain-like_cys_pep_sf"/>
</dbReference>
<organism evidence="3 4">
    <name type="scientific">Siccibacter colletis</name>
    <dbReference type="NCBI Taxonomy" id="1505757"/>
    <lineage>
        <taxon>Bacteria</taxon>
        <taxon>Pseudomonadati</taxon>
        <taxon>Pseudomonadota</taxon>
        <taxon>Gammaproteobacteria</taxon>
        <taxon>Enterobacterales</taxon>
        <taxon>Enterobacteriaceae</taxon>
        <taxon>Siccibacter</taxon>
    </lineage>
</organism>
<dbReference type="PANTHER" id="PTHR11786:SF0">
    <property type="entry name" value="ARYLAMINE N-ACETYLTRANSFERASE 4-RELATED"/>
    <property type="match status" value="1"/>
</dbReference>
<dbReference type="SUPFAM" id="SSF54001">
    <property type="entry name" value="Cysteine proteinases"/>
    <property type="match status" value="1"/>
</dbReference>
<dbReference type="Gene3D" id="2.40.128.150">
    <property type="entry name" value="Cysteine proteinases"/>
    <property type="match status" value="1"/>
</dbReference>
<evidence type="ECO:0000256" key="2">
    <source>
        <dbReference type="RuleBase" id="RU003452"/>
    </source>
</evidence>
<dbReference type="Gene3D" id="3.30.2140.10">
    <property type="entry name" value="Arylamine N-acetyltransferase"/>
    <property type="match status" value="1"/>
</dbReference>